<evidence type="ECO:0000256" key="2">
    <source>
        <dbReference type="ARBA" id="ARBA00022723"/>
    </source>
</evidence>
<dbReference type="PROSITE" id="PS51379">
    <property type="entry name" value="4FE4S_FER_2"/>
    <property type="match status" value="3"/>
</dbReference>
<organism evidence="7 8">
    <name type="scientific">Archaeoglobus veneficus (strain DSM 11195 / SNP6)</name>
    <dbReference type="NCBI Taxonomy" id="693661"/>
    <lineage>
        <taxon>Archaea</taxon>
        <taxon>Methanobacteriati</taxon>
        <taxon>Methanobacteriota</taxon>
        <taxon>Archaeoglobi</taxon>
        <taxon>Archaeoglobales</taxon>
        <taxon>Archaeoglobaceae</taxon>
        <taxon>Archaeoglobus</taxon>
    </lineage>
</organism>
<sequence>MHKCVVLCKGCTGLNLDKIASKISDAEVIIVNDCKVKVEYSFVVFGCPAIPHASGYSGNYEIVDLRMVESLFENPEDVASAWINSSLVFSEPEVESVEMGYDIVYEGDNVEIISELALNANVTVVTSNVETIKSLYPFRVRVIEGRIEDVRGKVGNFEVIVDGVDVTTQKRGKIVVKAGQVITPHAEEKEGVFTGDEYRAALKAVNNLGSFIRIKAVDVNYHVCGTAKSGIPGCSLCLSCPTGSIERYNDGLKINLESCTGCGFCAAVCPVSAIRNTILPSEVLLEKIDAALSAESEKKVVAFVCQNALGDFYEMWRNCCEKLPPVLPVIVPCINSVSEIHYLYAILRGADGVVAIPCECEVRYDALEIAKATLEAFGFDGIRVARAAELKDVDFGNVPGKLLDSPPEGETKRQKWLYMVERLMAFPLRKDKFQIKQFGKIEIGDTCTLCRACASFCPANAIVRDIENGRILFTHALCFACNLCVGVCPENAIKLENVLDFNSLAESVVFEDEIIRCPSCGKPHITRRAYEKIRVLSKMENALLFCPDCRPRVILESIYEEIMDERGRREKL</sequence>
<dbReference type="RefSeq" id="WP_013683409.1">
    <property type="nucleotide sequence ID" value="NC_015320.1"/>
</dbReference>
<dbReference type="GeneID" id="10393818"/>
<evidence type="ECO:0000313" key="7">
    <source>
        <dbReference type="EMBL" id="AEA46737.1"/>
    </source>
</evidence>
<dbReference type="InterPro" id="IPR017896">
    <property type="entry name" value="4Fe4S_Fe-S-bd"/>
</dbReference>
<evidence type="ECO:0000256" key="5">
    <source>
        <dbReference type="ARBA" id="ARBA00023014"/>
    </source>
</evidence>
<feature type="domain" description="4Fe-4S ferredoxin-type" evidence="6">
    <location>
        <begin position="439"/>
        <end position="467"/>
    </location>
</feature>
<dbReference type="PANTHER" id="PTHR43687">
    <property type="entry name" value="ADENYLYLSULFATE REDUCTASE, BETA SUBUNIT"/>
    <property type="match status" value="1"/>
</dbReference>
<keyword evidence="1" id="KW-0004">4Fe-4S</keyword>
<dbReference type="GO" id="GO:0016491">
    <property type="term" value="F:oxidoreductase activity"/>
    <property type="evidence" value="ECO:0007669"/>
    <property type="project" value="UniProtKB-KW"/>
</dbReference>
<dbReference type="Pfam" id="PF00037">
    <property type="entry name" value="Fer4"/>
    <property type="match status" value="1"/>
</dbReference>
<name>F2KRH2_ARCVS</name>
<evidence type="ECO:0000259" key="6">
    <source>
        <dbReference type="PROSITE" id="PS51379"/>
    </source>
</evidence>
<dbReference type="PANTHER" id="PTHR43687:SF1">
    <property type="entry name" value="FERREDOXIN III"/>
    <property type="match status" value="1"/>
</dbReference>
<feature type="domain" description="4Fe-4S ferredoxin-type" evidence="6">
    <location>
        <begin position="469"/>
        <end position="498"/>
    </location>
</feature>
<dbReference type="KEGG" id="ave:Arcve_0718"/>
<reference evidence="7 8" key="1">
    <citation type="submission" date="2011-03" db="EMBL/GenBank/DDBJ databases">
        <title>The complete genome of Archaeoglobus veneficus SNP6.</title>
        <authorList>
            <consortium name="US DOE Joint Genome Institute (JGI-PGF)"/>
            <person name="Lucas S."/>
            <person name="Copeland A."/>
            <person name="Lapidus A."/>
            <person name="Bruce D."/>
            <person name="Goodwin L."/>
            <person name="Pitluck S."/>
            <person name="Kyrpides N."/>
            <person name="Mavromatis K."/>
            <person name="Pagani I."/>
            <person name="Ivanova N."/>
            <person name="Mikhailova N."/>
            <person name="Lu M."/>
            <person name="Detter J.C."/>
            <person name="Tapia R."/>
            <person name="Han C."/>
            <person name="Land M."/>
            <person name="Hauser L."/>
            <person name="Markowitz V."/>
            <person name="Cheng J.-F."/>
            <person name="Hugenholtz P."/>
            <person name="Woyke T."/>
            <person name="Wu D."/>
            <person name="Spring S."/>
            <person name="Brambilla E."/>
            <person name="Klenk H.-P."/>
            <person name="Eisen J.A."/>
        </authorList>
    </citation>
    <scope>NUCLEOTIDE SEQUENCE [LARGE SCALE GENOMIC DNA]</scope>
    <source>
        <strain>SNP6</strain>
    </source>
</reference>
<dbReference type="InterPro" id="IPR050572">
    <property type="entry name" value="Fe-S_Ferredoxin"/>
</dbReference>
<evidence type="ECO:0000313" key="8">
    <source>
        <dbReference type="Proteomes" id="UP000008136"/>
    </source>
</evidence>
<keyword evidence="5" id="KW-0411">Iron-sulfur</keyword>
<keyword evidence="3" id="KW-0560">Oxidoreductase</keyword>
<dbReference type="SUPFAM" id="SSF54862">
    <property type="entry name" value="4Fe-4S ferredoxins"/>
    <property type="match status" value="2"/>
</dbReference>
<evidence type="ECO:0000256" key="1">
    <source>
        <dbReference type="ARBA" id="ARBA00022485"/>
    </source>
</evidence>
<dbReference type="Proteomes" id="UP000008136">
    <property type="component" value="Chromosome"/>
</dbReference>
<feature type="domain" description="4Fe-4S ferredoxin-type" evidence="6">
    <location>
        <begin position="250"/>
        <end position="279"/>
    </location>
</feature>
<dbReference type="Pfam" id="PF02662">
    <property type="entry name" value="FlpD"/>
    <property type="match status" value="1"/>
</dbReference>
<dbReference type="AlphaFoldDB" id="F2KRH2"/>
<dbReference type="EMBL" id="CP002588">
    <property type="protein sequence ID" value="AEA46737.1"/>
    <property type="molecule type" value="Genomic_DNA"/>
</dbReference>
<evidence type="ECO:0000256" key="3">
    <source>
        <dbReference type="ARBA" id="ARBA00023002"/>
    </source>
</evidence>
<keyword evidence="8" id="KW-1185">Reference proteome</keyword>
<keyword evidence="2" id="KW-0479">Metal-binding</keyword>
<proteinExistence type="predicted"/>
<dbReference type="InterPro" id="IPR017900">
    <property type="entry name" value="4Fe4S_Fe_S_CS"/>
</dbReference>
<dbReference type="Pfam" id="PF13237">
    <property type="entry name" value="Fer4_10"/>
    <property type="match status" value="1"/>
</dbReference>
<dbReference type="STRING" id="693661.Arcve_0718"/>
<dbReference type="PROSITE" id="PS00198">
    <property type="entry name" value="4FE4S_FER_1"/>
    <property type="match status" value="3"/>
</dbReference>
<dbReference type="GO" id="GO:0046872">
    <property type="term" value="F:metal ion binding"/>
    <property type="evidence" value="ECO:0007669"/>
    <property type="project" value="UniProtKB-KW"/>
</dbReference>
<dbReference type="GO" id="GO:0051539">
    <property type="term" value="F:4 iron, 4 sulfur cluster binding"/>
    <property type="evidence" value="ECO:0007669"/>
    <property type="project" value="UniProtKB-KW"/>
</dbReference>
<evidence type="ECO:0000256" key="4">
    <source>
        <dbReference type="ARBA" id="ARBA00023004"/>
    </source>
</evidence>
<protein>
    <submittedName>
        <fullName evidence="7">4Fe-4S ferredoxin iron-sulfur binding domain-containing protein</fullName>
    </submittedName>
</protein>
<keyword evidence="4" id="KW-0408">Iron</keyword>
<dbReference type="OrthoDB" id="23478at2157"/>
<accession>F2KRH2</accession>
<dbReference type="Gene3D" id="3.30.70.20">
    <property type="match status" value="2"/>
</dbReference>
<dbReference type="eggNOG" id="arCOG02237">
    <property type="taxonomic scope" value="Archaea"/>
</dbReference>
<dbReference type="InterPro" id="IPR003813">
    <property type="entry name" value="MvhD/FlpD"/>
</dbReference>
<gene>
    <name evidence="7" type="ordered locus">Arcve_0718</name>
</gene>
<dbReference type="HOGENOM" id="CLU_488024_0_0_2"/>